<comment type="caution">
    <text evidence="1">The sequence shown here is derived from an EMBL/GenBank/DDBJ whole genome shotgun (WGS) entry which is preliminary data.</text>
</comment>
<reference evidence="1 2" key="1">
    <citation type="submission" date="2016-05" db="EMBL/GenBank/DDBJ databases">
        <title>Single-cell genome of chain-forming Candidatus Thiomargarita nelsonii and comparison to other large sulfur-oxidizing bacteria.</title>
        <authorList>
            <person name="Winkel M."/>
            <person name="Salman V."/>
            <person name="Woyke T."/>
            <person name="Schulz-Vogt H."/>
            <person name="Richter M."/>
            <person name="Flood B."/>
            <person name="Bailey J."/>
            <person name="Amann R."/>
            <person name="Mussmann M."/>
        </authorList>
    </citation>
    <scope>NUCLEOTIDE SEQUENCE [LARGE SCALE GENOMIC DNA]</scope>
    <source>
        <strain evidence="1 2">THI036</strain>
    </source>
</reference>
<keyword evidence="2" id="KW-1185">Reference proteome</keyword>
<proteinExistence type="predicted"/>
<sequence length="95" mass="10409">MPTGIAGLKHDVEEQTQIEANANRDGDKPDRCKSLLSALLIFPVYHNDLPGFGYLAGLIWGRQSGVALTKNGCTFFQRVLTDYISLKEHDAVGGF</sequence>
<evidence type="ECO:0000313" key="1">
    <source>
        <dbReference type="EMBL" id="OAD23056.1"/>
    </source>
</evidence>
<dbReference type="AlphaFoldDB" id="A0A0A6P0T0"/>
<dbReference type="EMBL" id="LUTY01000582">
    <property type="protein sequence ID" value="OAD23056.1"/>
    <property type="molecule type" value="Genomic_DNA"/>
</dbReference>
<organism evidence="1 2">
    <name type="scientific">Candidatus Thiomargarita nelsonii</name>
    <dbReference type="NCBI Taxonomy" id="1003181"/>
    <lineage>
        <taxon>Bacteria</taxon>
        <taxon>Pseudomonadati</taxon>
        <taxon>Pseudomonadota</taxon>
        <taxon>Gammaproteobacteria</taxon>
        <taxon>Thiotrichales</taxon>
        <taxon>Thiotrichaceae</taxon>
        <taxon>Thiomargarita</taxon>
    </lineage>
</organism>
<protein>
    <submittedName>
        <fullName evidence="1">Uncharacterized protein</fullName>
    </submittedName>
</protein>
<name>A0A0A6P0T0_9GAMM</name>
<gene>
    <name evidence="1" type="ORF">THIOM_001122</name>
</gene>
<accession>A0A0A6P0T0</accession>
<dbReference type="Proteomes" id="UP000076962">
    <property type="component" value="Unassembled WGS sequence"/>
</dbReference>
<evidence type="ECO:0000313" key="2">
    <source>
        <dbReference type="Proteomes" id="UP000076962"/>
    </source>
</evidence>